<dbReference type="Gene3D" id="1.10.357.10">
    <property type="entry name" value="Tetracycline Repressor, domain 2"/>
    <property type="match status" value="1"/>
</dbReference>
<name>A0ABV7HXM2_9GAMM</name>
<dbReference type="Pfam" id="PF22604">
    <property type="entry name" value="TetR_HI_0893_C"/>
    <property type="match status" value="1"/>
</dbReference>
<organism evidence="4 5">
    <name type="scientific">Gilvimarinus japonicus</name>
    <dbReference type="NCBI Taxonomy" id="1796469"/>
    <lineage>
        <taxon>Bacteria</taxon>
        <taxon>Pseudomonadati</taxon>
        <taxon>Pseudomonadota</taxon>
        <taxon>Gammaproteobacteria</taxon>
        <taxon>Cellvibrionales</taxon>
        <taxon>Cellvibrionaceae</taxon>
        <taxon>Gilvimarinus</taxon>
    </lineage>
</organism>
<gene>
    <name evidence="4" type="ORF">ACFOEB_16665</name>
</gene>
<sequence>MSQCDLTGKAADKRRAILDATLSLLSERGFHGFSMKQLAERAGVAAGTIYLYFEDRDDLIGKLHDDVVREIADNAFAGHDPAAPLAEQHRLILRNVWRFGMTRPNAMLTKGQFDHLPPDILRGRRDAAHEVFLPFLELLSAGRKTGEIKDLPDEILVALCFDPLCSMISQHHLDLIRISDAEFERILDATWDAISS</sequence>
<proteinExistence type="predicted"/>
<comment type="caution">
    <text evidence="4">The sequence shown here is derived from an EMBL/GenBank/DDBJ whole genome shotgun (WGS) entry which is preliminary data.</text>
</comment>
<feature type="domain" description="HTH tetR-type" evidence="3">
    <location>
        <begin position="11"/>
        <end position="71"/>
    </location>
</feature>
<dbReference type="EMBL" id="JBHRTL010000031">
    <property type="protein sequence ID" value="MFC3156845.1"/>
    <property type="molecule type" value="Genomic_DNA"/>
</dbReference>
<dbReference type="RefSeq" id="WP_339615988.1">
    <property type="nucleotide sequence ID" value="NZ_AP031500.1"/>
</dbReference>
<keyword evidence="5" id="KW-1185">Reference proteome</keyword>
<accession>A0ABV7HXM2</accession>
<dbReference type="Proteomes" id="UP001595548">
    <property type="component" value="Unassembled WGS sequence"/>
</dbReference>
<reference evidence="5" key="1">
    <citation type="journal article" date="2019" name="Int. J. Syst. Evol. Microbiol.">
        <title>The Global Catalogue of Microorganisms (GCM) 10K type strain sequencing project: providing services to taxonomists for standard genome sequencing and annotation.</title>
        <authorList>
            <consortium name="The Broad Institute Genomics Platform"/>
            <consortium name="The Broad Institute Genome Sequencing Center for Infectious Disease"/>
            <person name="Wu L."/>
            <person name="Ma J."/>
        </authorList>
    </citation>
    <scope>NUCLEOTIDE SEQUENCE [LARGE SCALE GENOMIC DNA]</scope>
    <source>
        <strain evidence="5">KCTC 52141</strain>
    </source>
</reference>
<keyword evidence="1 2" id="KW-0238">DNA-binding</keyword>
<dbReference type="PANTHER" id="PTHR30055">
    <property type="entry name" value="HTH-TYPE TRANSCRIPTIONAL REGULATOR RUTR"/>
    <property type="match status" value="1"/>
</dbReference>
<dbReference type="InterPro" id="IPR054422">
    <property type="entry name" value="TetR-like_HI_0893_C"/>
</dbReference>
<evidence type="ECO:0000313" key="4">
    <source>
        <dbReference type="EMBL" id="MFC3156845.1"/>
    </source>
</evidence>
<dbReference type="PANTHER" id="PTHR30055:SF207">
    <property type="entry name" value="HTH-TYPE TRANSCRIPTIONAL REPRESSOR FATR"/>
    <property type="match status" value="1"/>
</dbReference>
<evidence type="ECO:0000256" key="1">
    <source>
        <dbReference type="ARBA" id="ARBA00023125"/>
    </source>
</evidence>
<feature type="DNA-binding region" description="H-T-H motif" evidence="2">
    <location>
        <begin position="34"/>
        <end position="53"/>
    </location>
</feature>
<dbReference type="PRINTS" id="PR00455">
    <property type="entry name" value="HTHTETR"/>
</dbReference>
<dbReference type="Pfam" id="PF00440">
    <property type="entry name" value="TetR_N"/>
    <property type="match status" value="1"/>
</dbReference>
<dbReference type="InterPro" id="IPR009057">
    <property type="entry name" value="Homeodomain-like_sf"/>
</dbReference>
<dbReference type="PROSITE" id="PS50977">
    <property type="entry name" value="HTH_TETR_2"/>
    <property type="match status" value="1"/>
</dbReference>
<dbReference type="InterPro" id="IPR050109">
    <property type="entry name" value="HTH-type_TetR-like_transc_reg"/>
</dbReference>
<protein>
    <submittedName>
        <fullName evidence="4">TetR/AcrR family transcriptional regulator</fullName>
    </submittedName>
</protein>
<dbReference type="SUPFAM" id="SSF46689">
    <property type="entry name" value="Homeodomain-like"/>
    <property type="match status" value="1"/>
</dbReference>
<evidence type="ECO:0000313" key="5">
    <source>
        <dbReference type="Proteomes" id="UP001595548"/>
    </source>
</evidence>
<evidence type="ECO:0000256" key="2">
    <source>
        <dbReference type="PROSITE-ProRule" id="PRU00335"/>
    </source>
</evidence>
<evidence type="ECO:0000259" key="3">
    <source>
        <dbReference type="PROSITE" id="PS50977"/>
    </source>
</evidence>
<dbReference type="InterPro" id="IPR001647">
    <property type="entry name" value="HTH_TetR"/>
</dbReference>